<dbReference type="GO" id="GO:0001222">
    <property type="term" value="F:transcription corepressor binding"/>
    <property type="evidence" value="ECO:0007669"/>
    <property type="project" value="TreeGrafter"/>
</dbReference>
<name>A0A7R9H1F0_TIMPO</name>
<dbReference type="InterPro" id="IPR050760">
    <property type="entry name" value="Period_circadian_regulator"/>
</dbReference>
<comment type="subcellular location">
    <subcellularLocation>
        <location evidence="1">Nucleus</location>
    </subcellularLocation>
</comment>
<evidence type="ECO:0000256" key="3">
    <source>
        <dbReference type="ARBA" id="ARBA00022737"/>
    </source>
</evidence>
<dbReference type="SMART" id="SM00091">
    <property type="entry name" value="PAS"/>
    <property type="match status" value="2"/>
</dbReference>
<dbReference type="GO" id="GO:0000122">
    <property type="term" value="P:negative regulation of transcription by RNA polymerase II"/>
    <property type="evidence" value="ECO:0007669"/>
    <property type="project" value="TreeGrafter"/>
</dbReference>
<feature type="domain" description="PAS" evidence="8">
    <location>
        <begin position="331"/>
        <end position="377"/>
    </location>
</feature>
<feature type="compositionally biased region" description="Low complexity" evidence="7">
    <location>
        <begin position="1"/>
        <end position="50"/>
    </location>
</feature>
<protein>
    <recommendedName>
        <fullName evidence="6">Period circadian protein</fullName>
    </recommendedName>
</protein>
<organism evidence="9">
    <name type="scientific">Timema poppense</name>
    <name type="common">Walking stick</name>
    <dbReference type="NCBI Taxonomy" id="170557"/>
    <lineage>
        <taxon>Eukaryota</taxon>
        <taxon>Metazoa</taxon>
        <taxon>Ecdysozoa</taxon>
        <taxon>Arthropoda</taxon>
        <taxon>Hexapoda</taxon>
        <taxon>Insecta</taxon>
        <taxon>Pterygota</taxon>
        <taxon>Neoptera</taxon>
        <taxon>Polyneoptera</taxon>
        <taxon>Phasmatodea</taxon>
        <taxon>Timematodea</taxon>
        <taxon>Timematoidea</taxon>
        <taxon>Timematidae</taxon>
        <taxon>Timema</taxon>
    </lineage>
</organism>
<dbReference type="SUPFAM" id="SSF55785">
    <property type="entry name" value="PYP-like sensor domain (PAS domain)"/>
    <property type="match status" value="2"/>
</dbReference>
<gene>
    <name evidence="9" type="ORF">TPSB3V08_LOCUS4426</name>
</gene>
<feature type="region of interest" description="Disordered" evidence="7">
    <location>
        <begin position="98"/>
        <end position="147"/>
    </location>
</feature>
<evidence type="ECO:0000256" key="5">
    <source>
        <dbReference type="ARBA" id="ARBA00023242"/>
    </source>
</evidence>
<dbReference type="Gene3D" id="1.20.5.770">
    <property type="entry name" value="Single helix bin"/>
    <property type="match status" value="1"/>
</dbReference>
<reference evidence="9" key="1">
    <citation type="submission" date="2020-11" db="EMBL/GenBank/DDBJ databases">
        <authorList>
            <person name="Tran Van P."/>
        </authorList>
    </citation>
    <scope>NUCLEOTIDE SEQUENCE</scope>
</reference>
<keyword evidence="3" id="KW-0677">Repeat</keyword>
<accession>A0A7R9H1F0</accession>
<dbReference type="InterPro" id="IPR035965">
    <property type="entry name" value="PAS-like_dom_sf"/>
</dbReference>
<dbReference type="AlphaFoldDB" id="A0A7R9H1F0"/>
<sequence length="1092" mass="121613">MEETDTSTTTKVSDSAYSNSCNSKSQRSSESFKSRLSNSSGSSGYGDNPSTLSSHNGVTPQDPEIKRIKKKKKHKGGGCNESEQETIISSEYSCSSHKVLGTSREGPNCPDSDHHPGHRTGVAPSSDIHKTDQLPSVDPASVEKTPQNQVTRQVQELLTPSQCPPSNTYSCVETHVRKFSAGVSMQQGTVIYTTGPLTDILGFPEDMWVGRSFIDFVHPKDRTVLTTFITARVANIITSSFDSAEIVPNKDLIFCSLRRYRGLHSSGFGVTEKKVTYLPFQLTLNFIGPAPGKEDFILLVTATQVTSIYKCPDEIHTSSKFVTHQLADMSLSHVDPEVVTHMGYFPQDMLNHSIFDFYHPEDLPFFKEVYQTIMKKKGPPFRSKPYRFRVHNGSFVLIETEWSSFVNPWSKKLELIVGQHSILKGPTNPDVFAARPESKSPQISEELLKQSKVIQDEIICLLTEMVVDSVLSPKLQVSKRCKDMATFMESLMGEVSKIDLKVEEQNISEKGSVTLGGISLHNANCDNTTSTDTPPSYNQLNYNDNIQRFFESRPKTTPSVGSRELKTEMNKPLMIPINASKCSASGDSTLASSNNRKCCAPLNNTSGGSNSRDRAAIIHNGTNTSHVSYKPAHLTEAILWRHNEHMEKKMVQKHQEQLSKGDHRETESKKCQQLQTNNNNQDAGVHGVKRSGSHSWEGKPFKGSKHPHVDGIPEEPSPTTNMPPPLSHWPTAKMTPLHQGPSNINLLPPFSVTMTPLHPTIPSTTNSYSTPPPIYPQMTNMIPLYYFPSGVERQENPETPPISVRQPSPNFMTPPVSYMNMPGIMYPGMMQPIYQGSLMYQPNMVMLHPAPVVPAVKTHVSSPAALFHYPIFLATPPIAEPRSNFGNIAPASINKSVLEKEGDKEWNLSQEEGDKKYSLCTGNETSYSSFYSFLKTTDKSDESMEENSKSEDMAWDKTDARGGKKARPVLRDPPWMEGVFVNPDLVYRYKLDERIMADILQADLKALNKTHQPLLVNNQLTQLYEDMEEEGLSKDCLEESLPSSSSSGEDSNNHPFTQPSSGKVKKKRRNLEYSKLVMIFEENAPLPPPSSQ</sequence>
<feature type="compositionally biased region" description="Basic and acidic residues" evidence="7">
    <location>
        <begin position="941"/>
        <end position="962"/>
    </location>
</feature>
<dbReference type="GO" id="GO:0005737">
    <property type="term" value="C:cytoplasm"/>
    <property type="evidence" value="ECO:0007669"/>
    <property type="project" value="TreeGrafter"/>
</dbReference>
<dbReference type="EMBL" id="OD002125">
    <property type="protein sequence ID" value="CAD7404292.1"/>
    <property type="molecule type" value="Genomic_DNA"/>
</dbReference>
<dbReference type="PROSITE" id="PS50112">
    <property type="entry name" value="PAS"/>
    <property type="match status" value="2"/>
</dbReference>
<evidence type="ECO:0000259" key="8">
    <source>
        <dbReference type="PROSITE" id="PS50112"/>
    </source>
</evidence>
<evidence type="ECO:0000256" key="6">
    <source>
        <dbReference type="ARBA" id="ARBA00040849"/>
    </source>
</evidence>
<dbReference type="Gene3D" id="3.30.450.20">
    <property type="entry name" value="PAS domain"/>
    <property type="match status" value="2"/>
</dbReference>
<dbReference type="Pfam" id="PF12114">
    <property type="entry name" value="Period_C"/>
    <property type="match status" value="1"/>
</dbReference>
<dbReference type="InterPro" id="IPR000014">
    <property type="entry name" value="PAS"/>
</dbReference>
<keyword evidence="4" id="KW-0090">Biological rhythms</keyword>
<dbReference type="GO" id="GO:0005634">
    <property type="term" value="C:nucleus"/>
    <property type="evidence" value="ECO:0007669"/>
    <property type="project" value="UniProtKB-SubCell"/>
</dbReference>
<dbReference type="GO" id="GO:0032922">
    <property type="term" value="P:circadian regulation of gene expression"/>
    <property type="evidence" value="ECO:0007669"/>
    <property type="project" value="TreeGrafter"/>
</dbReference>
<feature type="region of interest" description="Disordered" evidence="7">
    <location>
        <begin position="1031"/>
        <end position="1068"/>
    </location>
</feature>
<feature type="region of interest" description="Disordered" evidence="7">
    <location>
        <begin position="676"/>
        <end position="721"/>
    </location>
</feature>
<keyword evidence="5" id="KW-0539">Nucleus</keyword>
<keyword evidence="2" id="KW-0597">Phosphoprotein</keyword>
<proteinExistence type="predicted"/>
<dbReference type="PANTHER" id="PTHR11269:SF16">
    <property type="entry name" value="PERIOD CIRCADIAN PROTEIN"/>
    <property type="match status" value="1"/>
</dbReference>
<dbReference type="GO" id="GO:0000976">
    <property type="term" value="F:transcription cis-regulatory region binding"/>
    <property type="evidence" value="ECO:0007669"/>
    <property type="project" value="TreeGrafter"/>
</dbReference>
<evidence type="ECO:0000256" key="2">
    <source>
        <dbReference type="ARBA" id="ARBA00022553"/>
    </source>
</evidence>
<feature type="compositionally biased region" description="Basic residues" evidence="7">
    <location>
        <begin position="67"/>
        <end position="76"/>
    </location>
</feature>
<dbReference type="InterPro" id="IPR022728">
    <property type="entry name" value="Period_circadian-like_C"/>
</dbReference>
<feature type="compositionally biased region" description="Low complexity" evidence="7">
    <location>
        <begin position="1039"/>
        <end position="1050"/>
    </location>
</feature>
<dbReference type="PANTHER" id="PTHR11269">
    <property type="entry name" value="PERIOD CIRCADIAN PROTEIN"/>
    <property type="match status" value="1"/>
</dbReference>
<dbReference type="Pfam" id="PF14598">
    <property type="entry name" value="PAS_11"/>
    <property type="match status" value="1"/>
</dbReference>
<evidence type="ECO:0000256" key="7">
    <source>
        <dbReference type="SAM" id="MobiDB-lite"/>
    </source>
</evidence>
<dbReference type="CDD" id="cd00130">
    <property type="entry name" value="PAS"/>
    <property type="match status" value="2"/>
</dbReference>
<feature type="domain" description="PAS" evidence="8">
    <location>
        <begin position="187"/>
        <end position="240"/>
    </location>
</feature>
<dbReference type="GO" id="GO:0043153">
    <property type="term" value="P:entrainment of circadian clock by photoperiod"/>
    <property type="evidence" value="ECO:0007669"/>
    <property type="project" value="TreeGrafter"/>
</dbReference>
<feature type="region of interest" description="Disordered" evidence="7">
    <location>
        <begin position="941"/>
        <end position="969"/>
    </location>
</feature>
<dbReference type="FunFam" id="3.30.450.20:FF:000066">
    <property type="entry name" value="Period circadian protein"/>
    <property type="match status" value="1"/>
</dbReference>
<evidence type="ECO:0000256" key="4">
    <source>
        <dbReference type="ARBA" id="ARBA00023108"/>
    </source>
</evidence>
<evidence type="ECO:0000256" key="1">
    <source>
        <dbReference type="ARBA" id="ARBA00004123"/>
    </source>
</evidence>
<evidence type="ECO:0000313" key="9">
    <source>
        <dbReference type="EMBL" id="CAD7404292.1"/>
    </source>
</evidence>
<feature type="region of interest" description="Disordered" evidence="7">
    <location>
        <begin position="1"/>
        <end position="84"/>
    </location>
</feature>